<dbReference type="InterPro" id="IPR013785">
    <property type="entry name" value="Aldolase_TIM"/>
</dbReference>
<proteinExistence type="inferred from homology"/>
<evidence type="ECO:0000256" key="1">
    <source>
        <dbReference type="ARBA" id="ARBA00001164"/>
    </source>
</evidence>
<dbReference type="HAMAP" id="MF_00135">
    <property type="entry name" value="PRAI"/>
    <property type="match status" value="1"/>
</dbReference>
<keyword evidence="12" id="KW-1185">Reference proteome</keyword>
<dbReference type="Pfam" id="PF00697">
    <property type="entry name" value="PRAI"/>
    <property type="match status" value="1"/>
</dbReference>
<dbReference type="EMBL" id="BX571657">
    <property type="protein sequence ID" value="CAE09378.1"/>
    <property type="molecule type" value="Genomic_DNA"/>
</dbReference>
<dbReference type="InterPro" id="IPR011060">
    <property type="entry name" value="RibuloseP-bd_barrel"/>
</dbReference>
<dbReference type="AlphaFoldDB" id="Q7MAI7"/>
<evidence type="ECO:0000256" key="5">
    <source>
        <dbReference type="ARBA" id="ARBA00022605"/>
    </source>
</evidence>
<keyword evidence="7 9" id="KW-0057">Aromatic amino acid biosynthesis</keyword>
<comment type="similarity">
    <text evidence="9">Belongs to the TrpF family.</text>
</comment>
<dbReference type="PANTHER" id="PTHR42894:SF1">
    <property type="entry name" value="N-(5'-PHOSPHORIBOSYL)ANTHRANILATE ISOMERASE"/>
    <property type="match status" value="1"/>
</dbReference>
<dbReference type="CDD" id="cd00405">
    <property type="entry name" value="PRAI"/>
    <property type="match status" value="1"/>
</dbReference>
<dbReference type="STRING" id="273121.WS0220"/>
<accession>Q7MAI7</accession>
<dbReference type="Proteomes" id="UP000000422">
    <property type="component" value="Chromosome"/>
</dbReference>
<dbReference type="UniPathway" id="UPA00035">
    <property type="reaction ID" value="UER00042"/>
</dbReference>
<dbReference type="SUPFAM" id="SSF51366">
    <property type="entry name" value="Ribulose-phoshate binding barrel"/>
    <property type="match status" value="1"/>
</dbReference>
<evidence type="ECO:0000259" key="10">
    <source>
        <dbReference type="Pfam" id="PF00697"/>
    </source>
</evidence>
<name>Q7MAI7_WOLSU</name>
<keyword evidence="5 9" id="KW-0028">Amino-acid biosynthesis</keyword>
<dbReference type="InterPro" id="IPR001240">
    <property type="entry name" value="PRAI_dom"/>
</dbReference>
<evidence type="ECO:0000256" key="8">
    <source>
        <dbReference type="ARBA" id="ARBA00023235"/>
    </source>
</evidence>
<keyword evidence="8 9" id="KW-0413">Isomerase</keyword>
<keyword evidence="6 9" id="KW-0822">Tryptophan biosynthesis</keyword>
<protein>
    <recommendedName>
        <fullName evidence="4 9">N-(5'-phosphoribosyl)anthranilate isomerase</fullName>
        <shortName evidence="9">PRAI</shortName>
        <ecNumber evidence="3 9">5.3.1.24</ecNumber>
    </recommendedName>
</protein>
<evidence type="ECO:0000256" key="3">
    <source>
        <dbReference type="ARBA" id="ARBA00012572"/>
    </source>
</evidence>
<evidence type="ECO:0000313" key="12">
    <source>
        <dbReference type="Proteomes" id="UP000000422"/>
    </source>
</evidence>
<gene>
    <name evidence="11" type="primary">TRPF</name>
    <name evidence="9" type="synonym">trpF</name>
    <name evidence="11" type="ordered locus">WS0220</name>
</gene>
<evidence type="ECO:0000256" key="9">
    <source>
        <dbReference type="HAMAP-Rule" id="MF_00135"/>
    </source>
</evidence>
<organism evidence="11 12">
    <name type="scientific">Wolinella succinogenes (strain ATCC 29543 / DSM 1740 / CCUG 13145 / JCM 31913 / LMG 7466 / NCTC 11488 / FDC 602W)</name>
    <name type="common">Vibrio succinogenes</name>
    <dbReference type="NCBI Taxonomy" id="273121"/>
    <lineage>
        <taxon>Bacteria</taxon>
        <taxon>Pseudomonadati</taxon>
        <taxon>Campylobacterota</taxon>
        <taxon>Epsilonproteobacteria</taxon>
        <taxon>Campylobacterales</taxon>
        <taxon>Helicobacteraceae</taxon>
        <taxon>Wolinella</taxon>
    </lineage>
</organism>
<dbReference type="GO" id="GO:0004640">
    <property type="term" value="F:phosphoribosylanthranilate isomerase activity"/>
    <property type="evidence" value="ECO:0007669"/>
    <property type="project" value="UniProtKB-UniRule"/>
</dbReference>
<comment type="catalytic activity">
    <reaction evidence="1 9">
        <text>N-(5-phospho-beta-D-ribosyl)anthranilate = 1-(2-carboxyphenylamino)-1-deoxy-D-ribulose 5-phosphate</text>
        <dbReference type="Rhea" id="RHEA:21540"/>
        <dbReference type="ChEBI" id="CHEBI:18277"/>
        <dbReference type="ChEBI" id="CHEBI:58613"/>
        <dbReference type="EC" id="5.3.1.24"/>
    </reaction>
</comment>
<evidence type="ECO:0000313" key="11">
    <source>
        <dbReference type="EMBL" id="CAE09378.1"/>
    </source>
</evidence>
<feature type="domain" description="N-(5'phosphoribosyl) anthranilate isomerase (PRAI)" evidence="10">
    <location>
        <begin position="3"/>
        <end position="189"/>
    </location>
</feature>
<dbReference type="eggNOG" id="COG0135">
    <property type="taxonomic scope" value="Bacteria"/>
</dbReference>
<dbReference type="PANTHER" id="PTHR42894">
    <property type="entry name" value="N-(5'-PHOSPHORIBOSYL)ANTHRANILATE ISOMERASE"/>
    <property type="match status" value="1"/>
</dbReference>
<evidence type="ECO:0000256" key="7">
    <source>
        <dbReference type="ARBA" id="ARBA00023141"/>
    </source>
</evidence>
<reference evidence="11 12" key="1">
    <citation type="journal article" date="2003" name="Proc. Natl. Acad. Sci. U.S.A.">
        <title>Complete genome sequence and analysis of Wolinella succinogenes.</title>
        <authorList>
            <person name="Baar C."/>
            <person name="Eppinger M."/>
            <person name="Raddatz G."/>
            <person name="Simon JM."/>
            <person name="Lanz C."/>
            <person name="Klimmek O."/>
            <person name="Nandakumar R."/>
            <person name="Gross R."/>
            <person name="Rosinus A."/>
            <person name="Keller H."/>
            <person name="Jagtap P."/>
            <person name="Linke B."/>
            <person name="Meyer F."/>
            <person name="Lederer H."/>
            <person name="Schuster S.C."/>
        </authorList>
    </citation>
    <scope>NUCLEOTIDE SEQUENCE [LARGE SCALE GENOMIC DNA]</scope>
    <source>
        <strain evidence="12">ATCC 29543 / DSM 1740 / CCUG 13145 / JCM 31913 / LMG 7466 / NCTC 11488 / FDC 602W</strain>
    </source>
</reference>
<dbReference type="EC" id="5.3.1.24" evidence="3 9"/>
<dbReference type="KEGG" id="wsu:WS0220"/>
<dbReference type="GO" id="GO:0000162">
    <property type="term" value="P:L-tryptophan biosynthetic process"/>
    <property type="evidence" value="ECO:0007669"/>
    <property type="project" value="UniProtKB-UniRule"/>
</dbReference>
<comment type="pathway">
    <text evidence="2 9">Amino-acid biosynthesis; L-tryptophan biosynthesis; L-tryptophan from chorismate: step 3/5.</text>
</comment>
<dbReference type="RefSeq" id="WP_011138178.1">
    <property type="nucleotide sequence ID" value="NC_005090.1"/>
</dbReference>
<evidence type="ECO:0000256" key="4">
    <source>
        <dbReference type="ARBA" id="ARBA00022272"/>
    </source>
</evidence>
<dbReference type="HOGENOM" id="CLU_076364_2_0_7"/>
<evidence type="ECO:0000256" key="6">
    <source>
        <dbReference type="ARBA" id="ARBA00022822"/>
    </source>
</evidence>
<sequence length="195" mass="21506">MKIKICGITHLEDALKAVELGADALGFVFYPPSPRYIKPHLAKEIISDLPPLVHKVGVFAGCLPQEVEGVFQEAGLSLAQLHDEALWGHEYAIPTLKAFRIASKEELLRVQKEGYCLVDSFVESFGGEGKRLELSWFEGVDCSKMILAGGLRSENLEEIRSLGFYGVDVSSGVEGAPGKKDFAKMERFIRHVQSL</sequence>
<dbReference type="InterPro" id="IPR044643">
    <property type="entry name" value="TrpF_fam"/>
</dbReference>
<evidence type="ECO:0000256" key="2">
    <source>
        <dbReference type="ARBA" id="ARBA00004664"/>
    </source>
</evidence>
<dbReference type="Gene3D" id="3.20.20.70">
    <property type="entry name" value="Aldolase class I"/>
    <property type="match status" value="1"/>
</dbReference>